<dbReference type="InterPro" id="IPR051159">
    <property type="entry name" value="Hexapeptide_acetyltransf"/>
</dbReference>
<dbReference type="AlphaFoldDB" id="A0A0J0YTD3"/>
<keyword evidence="6" id="KW-1185">Reference proteome</keyword>
<sequence length="170" mass="18358">MKRRISLKILMVLGSWLPPSYSKPFGKTAKKIRFLLGKQVCPNMGKNVNIEKGAYVFPDTVIGDNSGIGVNSEICRGLTIGKNVLMGPECIFYSNAHKFDKERRIFDGYTETNPITIGDNAWIGRRAIIMGGVTIGEGAVIGAGSVVTKDVPPYTLAAGNPAVIKKSLLD</sequence>
<dbReference type="Pfam" id="PF00132">
    <property type="entry name" value="Hexapep"/>
    <property type="match status" value="1"/>
</dbReference>
<keyword evidence="3" id="KW-0677">Repeat</keyword>
<dbReference type="InterPro" id="IPR011004">
    <property type="entry name" value="Trimer_LpxA-like_sf"/>
</dbReference>
<dbReference type="Proteomes" id="UP000036027">
    <property type="component" value="Unassembled WGS sequence"/>
</dbReference>
<dbReference type="InterPro" id="IPR001451">
    <property type="entry name" value="Hexapep"/>
</dbReference>
<gene>
    <name evidence="5" type="ORF">PL75_03920</name>
</gene>
<evidence type="ECO:0000256" key="4">
    <source>
        <dbReference type="ARBA" id="ARBA00023315"/>
    </source>
</evidence>
<dbReference type="PANTHER" id="PTHR23416:SF23">
    <property type="entry name" value="ACETYLTRANSFERASE C18B11.09C-RELATED"/>
    <property type="match status" value="1"/>
</dbReference>
<comment type="caution">
    <text evidence="5">The sequence shown here is derived from an EMBL/GenBank/DDBJ whole genome shotgun (WGS) entry which is preliminary data.</text>
</comment>
<evidence type="ECO:0000256" key="3">
    <source>
        <dbReference type="ARBA" id="ARBA00022737"/>
    </source>
</evidence>
<evidence type="ECO:0000256" key="2">
    <source>
        <dbReference type="ARBA" id="ARBA00022679"/>
    </source>
</evidence>
<dbReference type="OrthoDB" id="272049at2"/>
<dbReference type="RefSeq" id="WP_047760599.1">
    <property type="nucleotide sequence ID" value="NZ_CP091510.1"/>
</dbReference>
<keyword evidence="2 5" id="KW-0808">Transferase</keyword>
<dbReference type="GO" id="GO:0008374">
    <property type="term" value="F:O-acyltransferase activity"/>
    <property type="evidence" value="ECO:0007669"/>
    <property type="project" value="TreeGrafter"/>
</dbReference>
<dbReference type="Gene3D" id="2.160.10.10">
    <property type="entry name" value="Hexapeptide repeat proteins"/>
    <property type="match status" value="1"/>
</dbReference>
<evidence type="ECO:0000313" key="6">
    <source>
        <dbReference type="Proteomes" id="UP000036027"/>
    </source>
</evidence>
<comment type="similarity">
    <text evidence="1">Belongs to the transferase hexapeptide repeat family.</text>
</comment>
<proteinExistence type="inferred from homology"/>
<dbReference type="Pfam" id="PF14602">
    <property type="entry name" value="Hexapep_2"/>
    <property type="match status" value="1"/>
</dbReference>
<evidence type="ECO:0000256" key="1">
    <source>
        <dbReference type="ARBA" id="ARBA00007274"/>
    </source>
</evidence>
<dbReference type="STRING" id="1470200.PL75_03920"/>
<name>A0A0J0YTD3_9NEIS</name>
<accession>A0A0J0YTD3</accession>
<dbReference type="CDD" id="cd04647">
    <property type="entry name" value="LbH_MAT_like"/>
    <property type="match status" value="1"/>
</dbReference>
<dbReference type="PROSITE" id="PS00101">
    <property type="entry name" value="HEXAPEP_TRANSFERASES"/>
    <property type="match status" value="1"/>
</dbReference>
<dbReference type="EMBL" id="JTDO01000004">
    <property type="protein sequence ID" value="KLT73366.1"/>
    <property type="molecule type" value="Genomic_DNA"/>
</dbReference>
<reference evidence="5 6" key="1">
    <citation type="submission" date="2014-11" db="EMBL/GenBank/DDBJ databases">
        <title>Genome of a novel goose pathogen.</title>
        <authorList>
            <person name="Hansen C.M."/>
            <person name="Hueffer K."/>
            <person name="Choi S.C."/>
        </authorList>
    </citation>
    <scope>NUCLEOTIDE SEQUENCE [LARGE SCALE GENOMIC DNA]</scope>
    <source>
        <strain evidence="5 6">KH1503</strain>
    </source>
</reference>
<dbReference type="PATRIC" id="fig|1470200.3.peg.1909"/>
<evidence type="ECO:0000313" key="5">
    <source>
        <dbReference type="EMBL" id="KLT73366.1"/>
    </source>
</evidence>
<protein>
    <submittedName>
        <fullName evidence="5">Acetyltransferase</fullName>
    </submittedName>
</protein>
<organism evidence="5 6">
    <name type="scientific">Neisseria arctica</name>
    <dbReference type="NCBI Taxonomy" id="1470200"/>
    <lineage>
        <taxon>Bacteria</taxon>
        <taxon>Pseudomonadati</taxon>
        <taxon>Pseudomonadota</taxon>
        <taxon>Betaproteobacteria</taxon>
        <taxon>Neisseriales</taxon>
        <taxon>Neisseriaceae</taxon>
        <taxon>Neisseria</taxon>
    </lineage>
</organism>
<dbReference type="SUPFAM" id="SSF51161">
    <property type="entry name" value="Trimeric LpxA-like enzymes"/>
    <property type="match status" value="1"/>
</dbReference>
<dbReference type="PANTHER" id="PTHR23416">
    <property type="entry name" value="SIALIC ACID SYNTHASE-RELATED"/>
    <property type="match status" value="1"/>
</dbReference>
<dbReference type="InterPro" id="IPR018357">
    <property type="entry name" value="Hexapep_transf_CS"/>
</dbReference>
<keyword evidence="4" id="KW-0012">Acyltransferase</keyword>